<dbReference type="GO" id="GO:0016787">
    <property type="term" value="F:hydrolase activity"/>
    <property type="evidence" value="ECO:0007669"/>
    <property type="project" value="UniProtKB-KW"/>
</dbReference>
<evidence type="ECO:0000313" key="4">
    <source>
        <dbReference type="EMBL" id="SMA48487.1"/>
    </source>
</evidence>
<dbReference type="SFLD" id="SFLDS00003">
    <property type="entry name" value="Haloacid_Dehalogenase"/>
    <property type="match status" value="1"/>
</dbReference>
<evidence type="ECO:0000256" key="2">
    <source>
        <dbReference type="ARBA" id="ARBA00022801"/>
    </source>
</evidence>
<dbReference type="Gene3D" id="3.40.50.1000">
    <property type="entry name" value="HAD superfamily/HAD-like"/>
    <property type="match status" value="1"/>
</dbReference>
<dbReference type="EC" id="3.1.3.-" evidence="4"/>
<comment type="cofactor">
    <cofactor evidence="1">
        <name>Mg(2+)</name>
        <dbReference type="ChEBI" id="CHEBI:18420"/>
    </cofactor>
</comment>
<gene>
    <name evidence="4" type="primary">yigB</name>
    <name evidence="4" type="ORF">EHSB41UT_02761</name>
</gene>
<dbReference type="OrthoDB" id="367448at2"/>
<keyword evidence="3" id="KW-0460">Magnesium</keyword>
<name>A0A1X7ALN5_9GAMM</name>
<dbReference type="NCBIfam" id="TIGR01509">
    <property type="entry name" value="HAD-SF-IA-v3"/>
    <property type="match status" value="1"/>
</dbReference>
<keyword evidence="5" id="KW-1185">Reference proteome</keyword>
<dbReference type="Proteomes" id="UP000196573">
    <property type="component" value="Unassembled WGS sequence"/>
</dbReference>
<dbReference type="RefSeq" id="WP_087110853.1">
    <property type="nucleotide sequence ID" value="NZ_CBCSCN010000006.1"/>
</dbReference>
<dbReference type="PANTHER" id="PTHR46470:SF4">
    <property type="entry name" value="5-AMINO-6-(5-PHOSPHO-D-RIBITYLAMINO)URACIL PHOSPHATASE YIGB"/>
    <property type="match status" value="1"/>
</dbReference>
<accession>A0A1X7ALN5</accession>
<proteinExistence type="predicted"/>
<evidence type="ECO:0000256" key="1">
    <source>
        <dbReference type="ARBA" id="ARBA00001946"/>
    </source>
</evidence>
<dbReference type="EMBL" id="FWPT01000006">
    <property type="protein sequence ID" value="SMA48487.1"/>
    <property type="molecule type" value="Genomic_DNA"/>
</dbReference>
<reference evidence="4 5" key="1">
    <citation type="submission" date="2017-03" db="EMBL/GenBank/DDBJ databases">
        <authorList>
            <person name="Afonso C.L."/>
            <person name="Miller P.J."/>
            <person name="Scott M.A."/>
            <person name="Spackman E."/>
            <person name="Goraichik I."/>
            <person name="Dimitrov K.M."/>
            <person name="Suarez D.L."/>
            <person name="Swayne D.E."/>
        </authorList>
    </citation>
    <scope>NUCLEOTIDE SEQUENCE [LARGE SCALE GENOMIC DNA]</scope>
    <source>
        <strain evidence="4">SB41UT1</strain>
    </source>
</reference>
<evidence type="ECO:0000313" key="5">
    <source>
        <dbReference type="Proteomes" id="UP000196573"/>
    </source>
</evidence>
<protein>
    <submittedName>
        <fullName evidence="4">Flavin mononucleotide phosphatase YigB</fullName>
        <ecNumber evidence="4">3.1.3.-</ecNumber>
    </submittedName>
</protein>
<dbReference type="InterPro" id="IPR036412">
    <property type="entry name" value="HAD-like_sf"/>
</dbReference>
<evidence type="ECO:0000256" key="3">
    <source>
        <dbReference type="ARBA" id="ARBA00022842"/>
    </source>
</evidence>
<dbReference type="SUPFAM" id="SSF56784">
    <property type="entry name" value="HAD-like"/>
    <property type="match status" value="1"/>
</dbReference>
<dbReference type="NCBIfam" id="TIGR01549">
    <property type="entry name" value="HAD-SF-IA-v1"/>
    <property type="match status" value="1"/>
</dbReference>
<dbReference type="AlphaFoldDB" id="A0A1X7ALN5"/>
<dbReference type="InterPro" id="IPR023214">
    <property type="entry name" value="HAD_sf"/>
</dbReference>
<dbReference type="InterPro" id="IPR006439">
    <property type="entry name" value="HAD-SF_hydro_IA"/>
</dbReference>
<dbReference type="Pfam" id="PF00702">
    <property type="entry name" value="Hydrolase"/>
    <property type="match status" value="1"/>
</dbReference>
<sequence length="234" mass="26665">MIKLITFDLDDTLWDNGPVIRRAIHEGYSWLLEQHPALAEVHDIVSLNALKDEIKNSTPELEHRVSEVRIVGIQRALMELGYGESEARLAAEEAFGHFHHWRHQVELFEGVQECLQQLAENYRLAVITNGNADVNQLGLGHFFEFSINSEEMNRSKPDPIMFTTALERAGVLPEEALHVGDNLITDVKGAADVGMKTLWFNPEQKELLENDRIPDLVVNSVLDMPLMIKLLYRF</sequence>
<dbReference type="PRINTS" id="PR00413">
    <property type="entry name" value="HADHALOGNASE"/>
</dbReference>
<dbReference type="InterPro" id="IPR051400">
    <property type="entry name" value="HAD-like_hydrolase"/>
</dbReference>
<dbReference type="Gene3D" id="1.20.120.1600">
    <property type="match status" value="1"/>
</dbReference>
<dbReference type="GO" id="GO:0009231">
    <property type="term" value="P:riboflavin biosynthetic process"/>
    <property type="evidence" value="ECO:0007669"/>
    <property type="project" value="TreeGrafter"/>
</dbReference>
<organism evidence="4 5">
    <name type="scientific">Parendozoicomonas haliclonae</name>
    <dbReference type="NCBI Taxonomy" id="1960125"/>
    <lineage>
        <taxon>Bacteria</taxon>
        <taxon>Pseudomonadati</taxon>
        <taxon>Pseudomonadota</taxon>
        <taxon>Gammaproteobacteria</taxon>
        <taxon>Oceanospirillales</taxon>
        <taxon>Endozoicomonadaceae</taxon>
        <taxon>Parendozoicomonas</taxon>
    </lineage>
</organism>
<keyword evidence="2 4" id="KW-0378">Hydrolase</keyword>
<dbReference type="SFLD" id="SFLDG01129">
    <property type="entry name" value="C1.5:_HAD__Beta-PGM__Phosphata"/>
    <property type="match status" value="1"/>
</dbReference>
<dbReference type="PANTHER" id="PTHR46470">
    <property type="entry name" value="N-ACYLNEURAMINATE-9-PHOSPHATASE"/>
    <property type="match status" value="1"/>
</dbReference>